<dbReference type="InterPro" id="IPR038221">
    <property type="entry name" value="YidC_periplasmic_sf"/>
</dbReference>
<evidence type="ECO:0000256" key="1">
    <source>
        <dbReference type="ARBA" id="ARBA00004429"/>
    </source>
</evidence>
<dbReference type="RefSeq" id="WP_232594605.1">
    <property type="nucleotide sequence ID" value="NZ_BSPD01000103.1"/>
</dbReference>
<dbReference type="InterPro" id="IPR047196">
    <property type="entry name" value="YidC_ALB_C"/>
</dbReference>
<keyword evidence="5 13" id="KW-1003">Cell membrane</keyword>
<reference evidence="17 18" key="1">
    <citation type="journal article" date="2014" name="Int. J. Syst. Evol. Microbiol.">
        <title>Complete genome sequence of Corynebacterium casei LMG S-19264T (=DSM 44701T), isolated from a smear-ripened cheese.</title>
        <authorList>
            <consortium name="US DOE Joint Genome Institute (JGI-PGF)"/>
            <person name="Walter F."/>
            <person name="Albersmeier A."/>
            <person name="Kalinowski J."/>
            <person name="Ruckert C."/>
        </authorList>
    </citation>
    <scope>NUCLEOTIDE SEQUENCE [LARGE SCALE GENOMIC DNA]</scope>
    <source>
        <strain evidence="17 18">NBRC 110095</strain>
    </source>
</reference>
<dbReference type="Pfam" id="PF02096">
    <property type="entry name" value="60KD_IMP"/>
    <property type="match status" value="1"/>
</dbReference>
<comment type="subcellular location">
    <subcellularLocation>
        <location evidence="1">Cell inner membrane</location>
        <topology evidence="1">Multi-pass membrane protein</topology>
    </subcellularLocation>
    <subcellularLocation>
        <location evidence="13">Cell membrane</location>
        <topology evidence="13">Multi-pass membrane protein</topology>
    </subcellularLocation>
</comment>
<keyword evidence="4 13" id="KW-0813">Transport</keyword>
<comment type="caution">
    <text evidence="17">The sequence shown here is derived from an EMBL/GenBank/DDBJ whole genome shotgun (WGS) entry which is preliminary data.</text>
</comment>
<dbReference type="GO" id="GO:0051205">
    <property type="term" value="P:protein insertion into membrane"/>
    <property type="evidence" value="ECO:0007669"/>
    <property type="project" value="TreeGrafter"/>
</dbReference>
<dbReference type="PRINTS" id="PR00701">
    <property type="entry name" value="60KDINNERMP"/>
</dbReference>
<evidence type="ECO:0000259" key="15">
    <source>
        <dbReference type="Pfam" id="PF02096"/>
    </source>
</evidence>
<evidence type="ECO:0000256" key="6">
    <source>
        <dbReference type="ARBA" id="ARBA00022692"/>
    </source>
</evidence>
<gene>
    <name evidence="13 17" type="primary">yidC</name>
    <name evidence="17" type="ORF">GCM10007877_39340</name>
</gene>
<proteinExistence type="inferred from homology"/>
<dbReference type="AlphaFoldDB" id="A0AA37T6Z8"/>
<feature type="domain" description="Membrane insertase YidC N-terminal" evidence="16">
    <location>
        <begin position="103"/>
        <end position="377"/>
    </location>
</feature>
<comment type="similarity">
    <text evidence="2 13">Belongs to the OXA1/ALB3/YidC family. Type 1 subfamily.</text>
</comment>
<keyword evidence="7 13" id="KW-0653">Protein transport</keyword>
<evidence type="ECO:0000256" key="3">
    <source>
        <dbReference type="ARBA" id="ARBA00015325"/>
    </source>
</evidence>
<dbReference type="HAMAP" id="MF_01810">
    <property type="entry name" value="YidC_type1"/>
    <property type="match status" value="1"/>
</dbReference>
<evidence type="ECO:0000256" key="7">
    <source>
        <dbReference type="ARBA" id="ARBA00022927"/>
    </source>
</evidence>
<evidence type="ECO:0000256" key="10">
    <source>
        <dbReference type="ARBA" id="ARBA00023186"/>
    </source>
</evidence>
<feature type="domain" description="Membrane insertase YidC/Oxa/ALB C-terminal" evidence="15">
    <location>
        <begin position="389"/>
        <end position="567"/>
    </location>
</feature>
<dbReference type="GO" id="GO:0015031">
    <property type="term" value="P:protein transport"/>
    <property type="evidence" value="ECO:0007669"/>
    <property type="project" value="UniProtKB-KW"/>
</dbReference>
<dbReference type="NCBIfam" id="NF002353">
    <property type="entry name" value="PRK01318.1-4"/>
    <property type="match status" value="1"/>
</dbReference>
<protein>
    <recommendedName>
        <fullName evidence="3 13">Membrane protein insertase YidC</fullName>
    </recommendedName>
    <alternativeName>
        <fullName evidence="12 13">Foldase YidC</fullName>
    </alternativeName>
    <alternativeName>
        <fullName evidence="13">Membrane protein YidC</fullName>
    </alternativeName>
    <alternativeName>
        <fullName evidence="11 13">membrane integrase YidC</fullName>
    </alternativeName>
</protein>
<dbReference type="Gene3D" id="2.70.98.90">
    <property type="match status" value="1"/>
</dbReference>
<evidence type="ECO:0000313" key="17">
    <source>
        <dbReference type="EMBL" id="GLS28215.1"/>
    </source>
</evidence>
<dbReference type="Pfam" id="PF14849">
    <property type="entry name" value="YidC_periplas"/>
    <property type="match status" value="1"/>
</dbReference>
<organism evidence="17 18">
    <name type="scientific">Marinibactrum halimedae</name>
    <dbReference type="NCBI Taxonomy" id="1444977"/>
    <lineage>
        <taxon>Bacteria</taxon>
        <taxon>Pseudomonadati</taxon>
        <taxon>Pseudomonadota</taxon>
        <taxon>Gammaproteobacteria</taxon>
        <taxon>Cellvibrionales</taxon>
        <taxon>Cellvibrionaceae</taxon>
        <taxon>Marinibactrum</taxon>
    </lineage>
</organism>
<dbReference type="PRINTS" id="PR01900">
    <property type="entry name" value="YIDCPROTEIN"/>
</dbReference>
<dbReference type="Proteomes" id="UP001156870">
    <property type="component" value="Unassembled WGS sequence"/>
</dbReference>
<dbReference type="PANTHER" id="PTHR12428:SF65">
    <property type="entry name" value="CYTOCHROME C OXIDASE ASSEMBLY PROTEIN COX18, MITOCHONDRIAL"/>
    <property type="match status" value="1"/>
</dbReference>
<feature type="transmembrane region" description="Helical" evidence="13">
    <location>
        <begin position="454"/>
        <end position="475"/>
    </location>
</feature>
<sequence length="574" mass="64746">MTNTAVKNFDWQRSLLIVGILCISVLLIREWVAFDKVYEAERTQQLASVANTTALIPDGTDSDTPTLALPDTSTTDSAGDVPTLPKAGGATIAQPAANQESLITVKTDTFQATIDTLGGDLVNVALVKHYSDLESREPYVMLQRDQFNQYIAQSGLIGENGTDSNGNRPVFSASKQTFTLEEGKDSLNVDLTFSKDNIEITKRYTFNRNDNLIQLEYIIENNTESEWSGALYGQIKRNDFAPIEPSASSLGMQPYLGAAVTTPDEHYKKLDFEDLAKSSFTLSQTGGWVAMVQHYFISSWIPPQQSKNHFRLLKSGDHFLLGFNTSRFVIPPGEKRSVTSGFYVGPKDIDRLEEISPYLDLTIDYGWLWWIAKPLFHALDAIHSVIGNWGWAIIILTIGIKALFYYPSNISYRSMAGMRKLQPKMAELKERYGDDRQRMGSELMKLYRDSGVNPMSSCLPILMQMPVFLALYWMLFESVELRHAPFVGWINDLSVMDPYFILPLIMGATMWIQQRLQPTPADPTQAKVMQFMPVLFTVMFIFFPAGLVLYWVVNNTLSIIQMWWVNRLVAGSTK</sequence>
<keyword evidence="9 13" id="KW-0472">Membrane</keyword>
<keyword evidence="8 13" id="KW-1133">Transmembrane helix</keyword>
<dbReference type="InterPro" id="IPR028055">
    <property type="entry name" value="YidC/Oxa/ALB_C"/>
</dbReference>
<evidence type="ECO:0000313" key="18">
    <source>
        <dbReference type="Proteomes" id="UP001156870"/>
    </source>
</evidence>
<evidence type="ECO:0000256" key="12">
    <source>
        <dbReference type="ARBA" id="ARBA00033342"/>
    </source>
</evidence>
<keyword evidence="10 13" id="KW-0143">Chaperone</keyword>
<dbReference type="PANTHER" id="PTHR12428">
    <property type="entry name" value="OXA1"/>
    <property type="match status" value="1"/>
</dbReference>
<dbReference type="NCBIfam" id="TIGR03592">
    <property type="entry name" value="yidC_oxa1_cterm"/>
    <property type="match status" value="1"/>
</dbReference>
<evidence type="ECO:0000259" key="16">
    <source>
        <dbReference type="Pfam" id="PF14849"/>
    </source>
</evidence>
<evidence type="ECO:0000256" key="4">
    <source>
        <dbReference type="ARBA" id="ARBA00022448"/>
    </source>
</evidence>
<dbReference type="InterPro" id="IPR019998">
    <property type="entry name" value="Membr_insert_YidC"/>
</dbReference>
<feature type="transmembrane region" description="Helical" evidence="13">
    <location>
        <begin position="533"/>
        <end position="553"/>
    </location>
</feature>
<dbReference type="NCBIfam" id="NF002352">
    <property type="entry name" value="PRK01318.1-3"/>
    <property type="match status" value="1"/>
</dbReference>
<dbReference type="GO" id="GO:0032977">
    <property type="term" value="F:membrane insertase activity"/>
    <property type="evidence" value="ECO:0007669"/>
    <property type="project" value="InterPro"/>
</dbReference>
<feature type="transmembrane region" description="Helical" evidence="13">
    <location>
        <begin position="389"/>
        <end position="406"/>
    </location>
</feature>
<evidence type="ECO:0000256" key="8">
    <source>
        <dbReference type="ARBA" id="ARBA00022989"/>
    </source>
</evidence>
<keyword evidence="18" id="KW-1185">Reference proteome</keyword>
<dbReference type="InterPro" id="IPR028053">
    <property type="entry name" value="Membr_insert_YidC_N"/>
</dbReference>
<accession>A0AA37T6Z8</accession>
<evidence type="ECO:0000256" key="2">
    <source>
        <dbReference type="ARBA" id="ARBA00010527"/>
    </source>
</evidence>
<dbReference type="CDD" id="cd20070">
    <property type="entry name" value="5TM_YidC_Alb3"/>
    <property type="match status" value="1"/>
</dbReference>
<dbReference type="NCBIfam" id="TIGR03593">
    <property type="entry name" value="yidC_nterm"/>
    <property type="match status" value="1"/>
</dbReference>
<dbReference type="EMBL" id="BSPD01000103">
    <property type="protein sequence ID" value="GLS28215.1"/>
    <property type="molecule type" value="Genomic_DNA"/>
</dbReference>
<name>A0AA37T6Z8_9GAMM</name>
<dbReference type="CDD" id="cd19961">
    <property type="entry name" value="EcYidC-like_peri"/>
    <property type="match status" value="1"/>
</dbReference>
<evidence type="ECO:0000256" key="13">
    <source>
        <dbReference type="HAMAP-Rule" id="MF_01810"/>
    </source>
</evidence>
<evidence type="ECO:0000256" key="11">
    <source>
        <dbReference type="ARBA" id="ARBA00033245"/>
    </source>
</evidence>
<evidence type="ECO:0000256" key="14">
    <source>
        <dbReference type="SAM" id="MobiDB-lite"/>
    </source>
</evidence>
<evidence type="ECO:0000256" key="9">
    <source>
        <dbReference type="ARBA" id="ARBA00023136"/>
    </source>
</evidence>
<keyword evidence="6 13" id="KW-0812">Transmembrane</keyword>
<feature type="transmembrane region" description="Helical" evidence="13">
    <location>
        <begin position="15"/>
        <end position="34"/>
    </location>
</feature>
<dbReference type="GO" id="GO:0005886">
    <property type="term" value="C:plasma membrane"/>
    <property type="evidence" value="ECO:0007669"/>
    <property type="project" value="UniProtKB-SubCell"/>
</dbReference>
<evidence type="ECO:0000256" key="5">
    <source>
        <dbReference type="ARBA" id="ARBA00022475"/>
    </source>
</evidence>
<dbReference type="InterPro" id="IPR001708">
    <property type="entry name" value="YidC/ALB3/OXA1/COX18"/>
</dbReference>
<feature type="region of interest" description="Disordered" evidence="14">
    <location>
        <begin position="55"/>
        <end position="85"/>
    </location>
</feature>
<comment type="subunit">
    <text evidence="13">Interacts with the Sec translocase complex via SecD. Specifically interacts with transmembrane segments of nascent integral membrane proteins during membrane integration.</text>
</comment>
<comment type="function">
    <text evidence="13">Required for the insertion and/or proper folding and/or complex formation of integral membrane proteins into the membrane. Involved in integration of membrane proteins that insert both dependently and independently of the Sec translocase complex, as well as at least some lipoproteins. Aids folding of multispanning membrane proteins.</text>
</comment>